<comment type="catalytic activity">
    <reaction evidence="1">
        <text>ATP + H2O = AMP + diphosphate + H(+)</text>
        <dbReference type="Rhea" id="RHEA:14245"/>
        <dbReference type="ChEBI" id="CHEBI:15377"/>
        <dbReference type="ChEBI" id="CHEBI:15378"/>
        <dbReference type="ChEBI" id="CHEBI:30616"/>
        <dbReference type="ChEBI" id="CHEBI:33019"/>
        <dbReference type="ChEBI" id="CHEBI:456215"/>
        <dbReference type="EC" id="3.6.1.8"/>
    </reaction>
</comment>
<name>A0A1G7CAR6_9RHOB</name>
<dbReference type="NCBIfam" id="NF007113">
    <property type="entry name" value="PRK09562.1"/>
    <property type="match status" value="1"/>
</dbReference>
<sequence>MTDLAPNADPRADAERNRAEITRLIEIMAALRDPETGCPWDIEQDFASIAPYTIEEAYEVADAIAREAWDEFPGELGDLLLQVVFHAQMAAEKGMFGFADVAAKISDKLIDRHPHVFGDESRDKSAAQQVKDWEAIKAAERAAKAEKGVLDGVALGLPALTRALKLQNRAARVGFDWPGAADVLDKIAEETAELVEARDAGDHAHLTEEFGDLMFVMANLARHLDIDPEGALRAANEKFTRRFAAIEAALQAQGRRPEDADLAEMDALWNAAKAQERA</sequence>
<evidence type="ECO:0000256" key="2">
    <source>
        <dbReference type="ARBA" id="ARBA00061115"/>
    </source>
</evidence>
<dbReference type="GO" id="GO:0006203">
    <property type="term" value="P:dGTP catabolic process"/>
    <property type="evidence" value="ECO:0007669"/>
    <property type="project" value="TreeGrafter"/>
</dbReference>
<feature type="domain" description="NTP pyrophosphohydrolase MazG-like" evidence="5">
    <location>
        <begin position="44"/>
        <end position="117"/>
    </location>
</feature>
<reference evidence="6 7" key="1">
    <citation type="submission" date="2016-10" db="EMBL/GenBank/DDBJ databases">
        <authorList>
            <person name="de Groot N.N."/>
        </authorList>
    </citation>
    <scope>NUCLEOTIDE SEQUENCE [LARGE SCALE GENOMIC DNA]</scope>
    <source>
        <strain evidence="6 7">DSM 22220</strain>
    </source>
</reference>
<dbReference type="CDD" id="cd11528">
    <property type="entry name" value="NTP-PPase_MazG_Nterm"/>
    <property type="match status" value="1"/>
</dbReference>
<dbReference type="EC" id="3.6.1.8" evidence="3"/>
<dbReference type="Pfam" id="PF03819">
    <property type="entry name" value="MazG"/>
    <property type="match status" value="2"/>
</dbReference>
<comment type="similarity">
    <text evidence="2">Belongs to the nucleoside triphosphate pyrophosphohydrolase family.</text>
</comment>
<dbReference type="EMBL" id="FNAH01000006">
    <property type="protein sequence ID" value="SDE36401.1"/>
    <property type="molecule type" value="Genomic_DNA"/>
</dbReference>
<dbReference type="Gene3D" id="1.10.287.1080">
    <property type="entry name" value="MazG-like"/>
    <property type="match status" value="2"/>
</dbReference>
<dbReference type="InterPro" id="IPR048015">
    <property type="entry name" value="NTP-PPase_MazG-like_N"/>
</dbReference>
<gene>
    <name evidence="6" type="ORF">SAMN05421538_10640</name>
</gene>
<evidence type="ECO:0000313" key="7">
    <source>
        <dbReference type="Proteomes" id="UP000199344"/>
    </source>
</evidence>
<dbReference type="GO" id="GO:0006950">
    <property type="term" value="P:response to stress"/>
    <property type="evidence" value="ECO:0007669"/>
    <property type="project" value="UniProtKB-ARBA"/>
</dbReference>
<dbReference type="InterPro" id="IPR048011">
    <property type="entry name" value="NTP-PPase_MazG-like_C"/>
</dbReference>
<dbReference type="GO" id="GO:0046052">
    <property type="term" value="P:UTP catabolic process"/>
    <property type="evidence" value="ECO:0007669"/>
    <property type="project" value="TreeGrafter"/>
</dbReference>
<dbReference type="InterPro" id="IPR004518">
    <property type="entry name" value="MazG-like_dom"/>
</dbReference>
<dbReference type="GO" id="GO:0047693">
    <property type="term" value="F:ATP diphosphatase activity"/>
    <property type="evidence" value="ECO:0007669"/>
    <property type="project" value="UniProtKB-EC"/>
</dbReference>
<evidence type="ECO:0000259" key="5">
    <source>
        <dbReference type="Pfam" id="PF03819"/>
    </source>
</evidence>
<dbReference type="Proteomes" id="UP000199344">
    <property type="component" value="Unassembled WGS sequence"/>
</dbReference>
<dbReference type="OrthoDB" id="9808939at2"/>
<evidence type="ECO:0000313" key="6">
    <source>
        <dbReference type="EMBL" id="SDE36401.1"/>
    </source>
</evidence>
<feature type="domain" description="NTP pyrophosphohydrolase MazG-like" evidence="5">
    <location>
        <begin position="184"/>
        <end position="242"/>
    </location>
</feature>
<dbReference type="NCBIfam" id="TIGR00444">
    <property type="entry name" value="mazG"/>
    <property type="match status" value="1"/>
</dbReference>
<dbReference type="GO" id="GO:0046047">
    <property type="term" value="P:TTP catabolic process"/>
    <property type="evidence" value="ECO:0007669"/>
    <property type="project" value="TreeGrafter"/>
</dbReference>
<dbReference type="STRING" id="591205.SAMN05421538_10640"/>
<evidence type="ECO:0000256" key="1">
    <source>
        <dbReference type="ARBA" id="ARBA00052141"/>
    </source>
</evidence>
<dbReference type="GO" id="GO:0046081">
    <property type="term" value="P:dUTP catabolic process"/>
    <property type="evidence" value="ECO:0007669"/>
    <property type="project" value="TreeGrafter"/>
</dbReference>
<accession>A0A1G7CAR6</accession>
<dbReference type="InterPro" id="IPR011551">
    <property type="entry name" value="NTP_PyrPHydrolase_MazG"/>
</dbReference>
<evidence type="ECO:0000256" key="3">
    <source>
        <dbReference type="ARBA" id="ARBA00066372"/>
    </source>
</evidence>
<evidence type="ECO:0000256" key="4">
    <source>
        <dbReference type="ARBA" id="ARBA00074799"/>
    </source>
</evidence>
<dbReference type="CDD" id="cd11529">
    <property type="entry name" value="NTP-PPase_MazG_Cterm"/>
    <property type="match status" value="1"/>
</dbReference>
<dbReference type="PANTHER" id="PTHR30522">
    <property type="entry name" value="NUCLEOSIDE TRIPHOSPHATE PYROPHOSPHOHYDROLASE"/>
    <property type="match status" value="1"/>
</dbReference>
<dbReference type="RefSeq" id="WP_090523690.1">
    <property type="nucleotide sequence ID" value="NZ_FNAH01000006.1"/>
</dbReference>
<organism evidence="6 7">
    <name type="scientific">Paracoccus isoporae</name>
    <dbReference type="NCBI Taxonomy" id="591205"/>
    <lineage>
        <taxon>Bacteria</taxon>
        <taxon>Pseudomonadati</taxon>
        <taxon>Pseudomonadota</taxon>
        <taxon>Alphaproteobacteria</taxon>
        <taxon>Rhodobacterales</taxon>
        <taxon>Paracoccaceae</taxon>
        <taxon>Paracoccus</taxon>
    </lineage>
</organism>
<dbReference type="GO" id="GO:0046061">
    <property type="term" value="P:dATP catabolic process"/>
    <property type="evidence" value="ECO:0007669"/>
    <property type="project" value="TreeGrafter"/>
</dbReference>
<dbReference type="FunFam" id="1.10.287.1080:FF:000003">
    <property type="entry name" value="Nucleoside triphosphate pyrophosphohydrolase"/>
    <property type="match status" value="1"/>
</dbReference>
<dbReference type="SUPFAM" id="SSF101386">
    <property type="entry name" value="all-alpha NTP pyrophosphatases"/>
    <property type="match status" value="2"/>
</dbReference>
<keyword evidence="7" id="KW-1185">Reference proteome</keyword>
<dbReference type="FunFam" id="1.10.287.1080:FF:000001">
    <property type="entry name" value="Nucleoside triphosphate pyrophosphohydrolase"/>
    <property type="match status" value="1"/>
</dbReference>
<dbReference type="AlphaFoldDB" id="A0A1G7CAR6"/>
<dbReference type="GO" id="GO:0046076">
    <property type="term" value="P:dTTP catabolic process"/>
    <property type="evidence" value="ECO:0007669"/>
    <property type="project" value="TreeGrafter"/>
</dbReference>
<dbReference type="PANTHER" id="PTHR30522:SF0">
    <property type="entry name" value="NUCLEOSIDE TRIPHOSPHATE PYROPHOSPHOHYDROLASE"/>
    <property type="match status" value="1"/>
</dbReference>
<proteinExistence type="inferred from homology"/>
<protein>
    <recommendedName>
        <fullName evidence="4">Nucleoside triphosphate pyrophosphohydrolase</fullName>
        <ecNumber evidence="3">3.6.1.8</ecNumber>
    </recommendedName>
</protein>